<protein>
    <recommendedName>
        <fullName evidence="2 10">Lysophospholipase</fullName>
        <ecNumber evidence="2 10">3.1.1.5</ecNumber>
    </recommendedName>
</protein>
<dbReference type="EC" id="3.1.1.5" evidence="2 10"/>
<dbReference type="Pfam" id="PF01735">
    <property type="entry name" value="PLA2_B"/>
    <property type="match status" value="1"/>
</dbReference>
<proteinExistence type="inferred from homology"/>
<comment type="catalytic activity">
    <reaction evidence="10">
        <text>a 1-acyl-sn-glycero-3-phosphocholine + H2O = sn-glycerol 3-phosphocholine + a fatty acid + H(+)</text>
        <dbReference type="Rhea" id="RHEA:15177"/>
        <dbReference type="ChEBI" id="CHEBI:15377"/>
        <dbReference type="ChEBI" id="CHEBI:15378"/>
        <dbReference type="ChEBI" id="CHEBI:16870"/>
        <dbReference type="ChEBI" id="CHEBI:28868"/>
        <dbReference type="ChEBI" id="CHEBI:58168"/>
        <dbReference type="EC" id="3.1.1.5"/>
    </reaction>
</comment>
<gene>
    <name evidence="12" type="ORF">KUCA_T00005595001</name>
</gene>
<evidence type="ECO:0000256" key="8">
    <source>
        <dbReference type="ARBA" id="ARBA00059407"/>
    </source>
</evidence>
<dbReference type="GO" id="GO:0005886">
    <property type="term" value="C:plasma membrane"/>
    <property type="evidence" value="ECO:0007669"/>
    <property type="project" value="TreeGrafter"/>
</dbReference>
<keyword evidence="13" id="KW-1185">Reference proteome</keyword>
<dbReference type="GO" id="GO:0004622">
    <property type="term" value="F:phosphatidylcholine lysophospholipase activity"/>
    <property type="evidence" value="ECO:0007669"/>
    <property type="project" value="UniProtKB-EC"/>
</dbReference>
<evidence type="ECO:0000256" key="2">
    <source>
        <dbReference type="ARBA" id="ARBA00013274"/>
    </source>
</evidence>
<evidence type="ECO:0000259" key="11">
    <source>
        <dbReference type="PROSITE" id="PS51210"/>
    </source>
</evidence>
<organism evidence="12 13">
    <name type="scientific">Kuraishia capsulata CBS 1993</name>
    <dbReference type="NCBI Taxonomy" id="1382522"/>
    <lineage>
        <taxon>Eukaryota</taxon>
        <taxon>Fungi</taxon>
        <taxon>Dikarya</taxon>
        <taxon>Ascomycota</taxon>
        <taxon>Saccharomycotina</taxon>
        <taxon>Pichiomycetes</taxon>
        <taxon>Pichiales</taxon>
        <taxon>Pichiaceae</taxon>
        <taxon>Kuraishia</taxon>
    </lineage>
</organism>
<dbReference type="GO" id="GO:0005783">
    <property type="term" value="C:endoplasmic reticulum"/>
    <property type="evidence" value="ECO:0007669"/>
    <property type="project" value="TreeGrafter"/>
</dbReference>
<dbReference type="HOGENOM" id="CLU_014602_0_1_1"/>
<dbReference type="AlphaFoldDB" id="W6MUW9"/>
<feature type="domain" description="PLA2c" evidence="11">
    <location>
        <begin position="29"/>
        <end position="578"/>
    </location>
</feature>
<sequence length="632" mass="69035">MKLPIVLLSTLVPALAWSPTDSYAPGNVSCPAYVHQSDTGLVRAADSLSDDESTWIDKRHEITDKNLISWLEHANITDFKPADFINNANRSINIAVAFSGGGYRAMLNGAGQLSALDNRTEGAYEHGLGGLIESTTYLAGLSGGNWLVGTLAWNNWTSVQSIVDGNGIWDLRHSIISPGGFNVFKDLGYWDDIDDDLDAKEDAGYDLSLTDVWGRTLSHQFFPNYTDAGAALTFSTLRDASVFKSHQMPFPVVVADGRTPGSYVISGNSTIFEFNPFEMGSWDPSLYSFTDVKYLGTPTKNGVPTDDCVGGFENTGFIMGTSSTLFNQFILQLNTSSLSGALYDIVEHFLKDLSDDDNDIASYTPNPFYGTKWAGVESIVKNETLYLVDGGEDDQNIPLYPLLQSQRDVDVIIAFDNSADTDQYWPNGTSLVYSYERQFSTQGNGTAFPYVPDMETFLALNLTAKPAFFGCNGSNLTSLLDEVGAETVPPLVVYMANRPFSYQSNTSTFKLSYTDEERNSIIQNGFEVASRLNMTLDDEWRACLGCAIVQREFERQGKSIGEQCTKCFSEYCWDGSYDDDSVIGVNYTTDGLTNGDQSTEGSSGTAKSGASFVNPGWALVTTVLAVVMAVTL</sequence>
<reference evidence="12" key="2">
    <citation type="submission" date="2014-02" db="EMBL/GenBank/DDBJ databases">
        <title>Complete DNA sequence of /Kuraishia capsulata/ illustrates novel genomic features among budding yeasts (/Saccharomycotina/).</title>
        <authorList>
            <person name="Morales L."/>
            <person name="Noel B."/>
            <person name="Porcel B."/>
            <person name="Marcet-Houben M."/>
            <person name="Hullo M-F."/>
            <person name="Sacerdot C."/>
            <person name="Tekaia F."/>
            <person name="Leh-Louis V."/>
            <person name="Despons L."/>
            <person name="Khanna V."/>
            <person name="Aury J-M."/>
            <person name="Barbe V."/>
            <person name="Couloux A."/>
            <person name="Labadie K."/>
            <person name="Pelletier E."/>
            <person name="Souciet J-L."/>
            <person name="Boekhout T."/>
            <person name="Gabaldon T."/>
            <person name="Wincker P."/>
            <person name="Dujon B."/>
        </authorList>
    </citation>
    <scope>NUCLEOTIDE SEQUENCE</scope>
    <source>
        <strain evidence="12">CBS 1993</strain>
    </source>
</reference>
<dbReference type="GO" id="GO:0005576">
    <property type="term" value="C:extracellular region"/>
    <property type="evidence" value="ECO:0007669"/>
    <property type="project" value="TreeGrafter"/>
</dbReference>
<evidence type="ECO:0000256" key="1">
    <source>
        <dbReference type="ARBA" id="ARBA00008780"/>
    </source>
</evidence>
<dbReference type="PANTHER" id="PTHR10728">
    <property type="entry name" value="CYTOSOLIC PHOSPHOLIPASE A2"/>
    <property type="match status" value="1"/>
</dbReference>
<dbReference type="InterPro" id="IPR002642">
    <property type="entry name" value="LysoPLipase_cat_dom"/>
</dbReference>
<dbReference type="GO" id="GO:0005829">
    <property type="term" value="C:cytosol"/>
    <property type="evidence" value="ECO:0007669"/>
    <property type="project" value="TreeGrafter"/>
</dbReference>
<comment type="function">
    <text evidence="8">Catalyzes the release of fatty acids from lysophospholipids. Phospholipase B may well contribute to pathogenicity by abetting the fungus in damaging and traversing host cell membranes, processes which likely increase the rapidity of disseminated infection.</text>
</comment>
<dbReference type="CDD" id="cd07203">
    <property type="entry name" value="cPLA2_Fungal_PLB"/>
    <property type="match status" value="1"/>
</dbReference>
<reference evidence="12" key="1">
    <citation type="submission" date="2013-12" db="EMBL/GenBank/DDBJ databases">
        <authorList>
            <person name="Genoscope - CEA"/>
        </authorList>
    </citation>
    <scope>NUCLEOTIDE SEQUENCE</scope>
    <source>
        <strain evidence="12">CBS 1993</strain>
    </source>
</reference>
<keyword evidence="7" id="KW-0325">Glycoprotein</keyword>
<evidence type="ECO:0000256" key="3">
    <source>
        <dbReference type="ARBA" id="ARBA00022729"/>
    </source>
</evidence>
<dbReference type="SUPFAM" id="SSF52151">
    <property type="entry name" value="FabD/lysophospholipase-like"/>
    <property type="match status" value="1"/>
</dbReference>
<evidence type="ECO:0000256" key="9">
    <source>
        <dbReference type="PROSITE-ProRule" id="PRU00555"/>
    </source>
</evidence>
<dbReference type="GO" id="GO:0004623">
    <property type="term" value="F:phospholipase A2 activity"/>
    <property type="evidence" value="ECO:0007669"/>
    <property type="project" value="TreeGrafter"/>
</dbReference>
<feature type="signal peptide" evidence="10">
    <location>
        <begin position="1"/>
        <end position="16"/>
    </location>
</feature>
<dbReference type="InterPro" id="IPR016035">
    <property type="entry name" value="Acyl_Trfase/lysoPLipase"/>
</dbReference>
<evidence type="ECO:0000256" key="6">
    <source>
        <dbReference type="ARBA" id="ARBA00023098"/>
    </source>
</evidence>
<accession>W6MUW9</accession>
<dbReference type="PANTHER" id="PTHR10728:SF33">
    <property type="entry name" value="LYSOPHOSPHOLIPASE 1-RELATED"/>
    <property type="match status" value="1"/>
</dbReference>
<evidence type="ECO:0000256" key="7">
    <source>
        <dbReference type="ARBA" id="ARBA00023180"/>
    </source>
</evidence>
<dbReference type="SMART" id="SM00022">
    <property type="entry name" value="PLAc"/>
    <property type="match status" value="1"/>
</dbReference>
<keyword evidence="3 10" id="KW-0732">Signal</keyword>
<feature type="chain" id="PRO_5005151020" description="Lysophospholipase" evidence="10">
    <location>
        <begin position="17"/>
        <end position="632"/>
    </location>
</feature>
<evidence type="ECO:0000256" key="10">
    <source>
        <dbReference type="RuleBase" id="RU362103"/>
    </source>
</evidence>
<dbReference type="OrthoDB" id="4084751at2759"/>
<dbReference type="Proteomes" id="UP000019384">
    <property type="component" value="Unassembled WGS sequence"/>
</dbReference>
<evidence type="ECO:0000313" key="12">
    <source>
        <dbReference type="EMBL" id="CDK29602.1"/>
    </source>
</evidence>
<dbReference type="EMBL" id="HG793131">
    <property type="protein sequence ID" value="CDK29602.1"/>
    <property type="molecule type" value="Genomic_DNA"/>
</dbReference>
<dbReference type="Gene3D" id="3.40.1090.10">
    <property type="entry name" value="Cytosolic phospholipase A2 catalytic domain"/>
    <property type="match status" value="1"/>
</dbReference>
<keyword evidence="6 9" id="KW-0443">Lipid metabolism</keyword>
<dbReference type="FunFam" id="3.40.1090.10:FF:000010">
    <property type="entry name" value="Lysophospholipase"/>
    <property type="match status" value="1"/>
</dbReference>
<keyword evidence="4 9" id="KW-0378">Hydrolase</keyword>
<dbReference type="PROSITE" id="PS51210">
    <property type="entry name" value="PLA2C"/>
    <property type="match status" value="1"/>
</dbReference>
<dbReference type="RefSeq" id="XP_022461586.1">
    <property type="nucleotide sequence ID" value="XM_022600364.1"/>
</dbReference>
<keyword evidence="5 9" id="KW-0442">Lipid degradation</keyword>
<name>W6MUW9_9ASCO</name>
<evidence type="ECO:0000256" key="5">
    <source>
        <dbReference type="ARBA" id="ARBA00022963"/>
    </source>
</evidence>
<dbReference type="STRING" id="1382522.W6MUW9"/>
<evidence type="ECO:0000256" key="4">
    <source>
        <dbReference type="ARBA" id="ARBA00022801"/>
    </source>
</evidence>
<dbReference type="GeneID" id="34522974"/>
<comment type="similarity">
    <text evidence="1 10">Belongs to the lysophospholipase family.</text>
</comment>
<dbReference type="GO" id="GO:0046475">
    <property type="term" value="P:glycerophospholipid catabolic process"/>
    <property type="evidence" value="ECO:0007669"/>
    <property type="project" value="TreeGrafter"/>
</dbReference>
<evidence type="ECO:0000313" key="13">
    <source>
        <dbReference type="Proteomes" id="UP000019384"/>
    </source>
</evidence>